<dbReference type="Proteomes" id="UP000616499">
    <property type="component" value="Unassembled WGS sequence"/>
</dbReference>
<name>A0ABQ2GNZ8_9PSED</name>
<organism evidence="1 2">
    <name type="scientific">Pseudomonas asuensis</name>
    <dbReference type="NCBI Taxonomy" id="1825787"/>
    <lineage>
        <taxon>Bacteria</taxon>
        <taxon>Pseudomonadati</taxon>
        <taxon>Pseudomonadota</taxon>
        <taxon>Gammaproteobacteria</taxon>
        <taxon>Pseudomonadales</taxon>
        <taxon>Pseudomonadaceae</taxon>
        <taxon>Pseudomonas</taxon>
    </lineage>
</organism>
<evidence type="ECO:0000313" key="2">
    <source>
        <dbReference type="Proteomes" id="UP000616499"/>
    </source>
</evidence>
<accession>A0ABQ2GNZ8</accession>
<protein>
    <recommendedName>
        <fullName evidence="3">DUF1652 domain-containing protein</fullName>
    </recommendedName>
</protein>
<gene>
    <name evidence="1" type="ORF">GCM10009425_14800</name>
</gene>
<evidence type="ECO:0008006" key="3">
    <source>
        <dbReference type="Google" id="ProtNLM"/>
    </source>
</evidence>
<proteinExistence type="predicted"/>
<comment type="caution">
    <text evidence="1">The sequence shown here is derived from an EMBL/GenBank/DDBJ whole genome shotgun (WGS) entry which is preliminary data.</text>
</comment>
<reference evidence="2" key="1">
    <citation type="journal article" date="2019" name="Int. J. Syst. Evol. Microbiol.">
        <title>The Global Catalogue of Microorganisms (GCM) 10K type strain sequencing project: providing services to taxonomists for standard genome sequencing and annotation.</title>
        <authorList>
            <consortium name="The Broad Institute Genomics Platform"/>
            <consortium name="The Broad Institute Genome Sequencing Center for Infectious Disease"/>
            <person name="Wu L."/>
            <person name="Ma J."/>
        </authorList>
    </citation>
    <scope>NUCLEOTIDE SEQUENCE [LARGE SCALE GENOMIC DNA]</scope>
    <source>
        <strain evidence="2">JCM 13501</strain>
    </source>
</reference>
<dbReference type="EMBL" id="BMNW01000003">
    <property type="protein sequence ID" value="GGM04585.1"/>
    <property type="molecule type" value="Genomic_DNA"/>
</dbReference>
<evidence type="ECO:0000313" key="1">
    <source>
        <dbReference type="EMBL" id="GGM04585.1"/>
    </source>
</evidence>
<keyword evidence="2" id="KW-1185">Reference proteome</keyword>
<sequence length="82" mass="9202">MDMKNLLAALVSQLACEGKVECLERGENFARVIVTTSHGIIVERDLHASQLHHAVLLKTVADEIKEEIQERTLRLYGDISQC</sequence>